<organism evidence="8 9">
    <name type="scientific">Undibacterium squillarum</name>
    <dbReference type="NCBI Taxonomy" id="1131567"/>
    <lineage>
        <taxon>Bacteria</taxon>
        <taxon>Pseudomonadati</taxon>
        <taxon>Pseudomonadota</taxon>
        <taxon>Betaproteobacteria</taxon>
        <taxon>Burkholderiales</taxon>
        <taxon>Oxalobacteraceae</taxon>
        <taxon>Undibacterium</taxon>
    </lineage>
</organism>
<feature type="region of interest" description="Disordered" evidence="5">
    <location>
        <begin position="1"/>
        <end position="22"/>
    </location>
</feature>
<dbReference type="Proteomes" id="UP000653343">
    <property type="component" value="Unassembled WGS sequence"/>
</dbReference>
<keyword evidence="1" id="KW-0229">DNA integration</keyword>
<dbReference type="RefSeq" id="WP_189358567.1">
    <property type="nucleotide sequence ID" value="NZ_BMYU01000011.1"/>
</dbReference>
<dbReference type="InterPro" id="IPR044068">
    <property type="entry name" value="CB"/>
</dbReference>
<dbReference type="CDD" id="cd00796">
    <property type="entry name" value="INT_Rci_Hp1_C"/>
    <property type="match status" value="1"/>
</dbReference>
<dbReference type="InterPro" id="IPR050090">
    <property type="entry name" value="Tyrosine_recombinase_XerCD"/>
</dbReference>
<dbReference type="Gene3D" id="1.10.443.10">
    <property type="entry name" value="Intergrase catalytic core"/>
    <property type="match status" value="1"/>
</dbReference>
<dbReference type="InterPro" id="IPR013762">
    <property type="entry name" value="Integrase-like_cat_sf"/>
</dbReference>
<evidence type="ECO:0000256" key="4">
    <source>
        <dbReference type="PROSITE-ProRule" id="PRU01248"/>
    </source>
</evidence>
<evidence type="ECO:0000256" key="3">
    <source>
        <dbReference type="ARBA" id="ARBA00023172"/>
    </source>
</evidence>
<feature type="domain" description="Tyr recombinase" evidence="6">
    <location>
        <begin position="159"/>
        <end position="323"/>
    </location>
</feature>
<dbReference type="InterPro" id="IPR011010">
    <property type="entry name" value="DNA_brk_join_enz"/>
</dbReference>
<keyword evidence="2 4" id="KW-0238">DNA-binding</keyword>
<proteinExistence type="predicted"/>
<dbReference type="InterPro" id="IPR010998">
    <property type="entry name" value="Integrase_recombinase_N"/>
</dbReference>
<dbReference type="PANTHER" id="PTHR30349:SF93">
    <property type="entry name" value="FELS-2 PROPHAGE PROTEIN"/>
    <property type="match status" value="1"/>
</dbReference>
<evidence type="ECO:0000256" key="1">
    <source>
        <dbReference type="ARBA" id="ARBA00022908"/>
    </source>
</evidence>
<keyword evidence="3" id="KW-0233">DNA recombination</keyword>
<dbReference type="Gene3D" id="1.10.150.130">
    <property type="match status" value="1"/>
</dbReference>
<dbReference type="EMBL" id="BMYU01000011">
    <property type="protein sequence ID" value="GGX52094.1"/>
    <property type="molecule type" value="Genomic_DNA"/>
</dbReference>
<sequence length="332" mass="37708">MIKKSESGWLVDSQPGGRGGKRFRKTFKTQAEAKAYEAWLKTKVIEAPEWQPAKRDLRSLSALVDIWFEHHGSGLRAGKNTYSRLKHLCVALGDPLADRFTPEMFANYRRKRMEEGISQNNLNREHAYLRSVFNELTRLGYWKAENPLANIRQFKIQERELSFLTDEQIKRLLSELELGRNRDAILITKICLSTGARWSEAEELRNTQIQRGVLQFALTKSGKSRAVPISEELLAELQDTANQSIAGRLFKSSAAAFRSAIQRSGIELPDGQLTHVLRHTFASHFMMNGGNILTLQRILGHSSLAMTMKYAHLAPEHLQEAVRLNPLSNLNS</sequence>
<protein>
    <submittedName>
        <fullName evidence="8">Integrase</fullName>
    </submittedName>
</protein>
<dbReference type="PANTHER" id="PTHR30349">
    <property type="entry name" value="PHAGE INTEGRASE-RELATED"/>
    <property type="match status" value="1"/>
</dbReference>
<evidence type="ECO:0000313" key="9">
    <source>
        <dbReference type="Proteomes" id="UP000653343"/>
    </source>
</evidence>
<evidence type="ECO:0000259" key="7">
    <source>
        <dbReference type="PROSITE" id="PS51900"/>
    </source>
</evidence>
<dbReference type="InterPro" id="IPR057084">
    <property type="entry name" value="Int_N"/>
</dbReference>
<evidence type="ECO:0000259" key="6">
    <source>
        <dbReference type="PROSITE" id="PS51898"/>
    </source>
</evidence>
<dbReference type="Pfam" id="PF24624">
    <property type="entry name" value="Int_N"/>
    <property type="match status" value="1"/>
</dbReference>
<dbReference type="Pfam" id="PF00589">
    <property type="entry name" value="Phage_integrase"/>
    <property type="match status" value="1"/>
</dbReference>
<reference evidence="9" key="1">
    <citation type="journal article" date="2019" name="Int. J. Syst. Evol. Microbiol.">
        <title>The Global Catalogue of Microorganisms (GCM) 10K type strain sequencing project: providing services to taxonomists for standard genome sequencing and annotation.</title>
        <authorList>
            <consortium name="The Broad Institute Genomics Platform"/>
            <consortium name="The Broad Institute Genome Sequencing Center for Infectious Disease"/>
            <person name="Wu L."/>
            <person name="Ma J."/>
        </authorList>
    </citation>
    <scope>NUCLEOTIDE SEQUENCE [LARGE SCALE GENOMIC DNA]</scope>
    <source>
        <strain evidence="9">KCTC 23917</strain>
    </source>
</reference>
<keyword evidence="9" id="KW-1185">Reference proteome</keyword>
<name>A0ABQ2Y1P2_9BURK</name>
<accession>A0ABQ2Y1P2</accession>
<evidence type="ECO:0000256" key="2">
    <source>
        <dbReference type="ARBA" id="ARBA00023125"/>
    </source>
</evidence>
<dbReference type="PROSITE" id="PS51900">
    <property type="entry name" value="CB"/>
    <property type="match status" value="1"/>
</dbReference>
<feature type="domain" description="Core-binding (CB)" evidence="7">
    <location>
        <begin position="58"/>
        <end position="137"/>
    </location>
</feature>
<dbReference type="SUPFAM" id="SSF56349">
    <property type="entry name" value="DNA breaking-rejoining enzymes"/>
    <property type="match status" value="1"/>
</dbReference>
<gene>
    <name evidence="8" type="primary">int</name>
    <name evidence="8" type="ORF">GCM10010946_33400</name>
</gene>
<dbReference type="InterPro" id="IPR002104">
    <property type="entry name" value="Integrase_catalytic"/>
</dbReference>
<evidence type="ECO:0000313" key="8">
    <source>
        <dbReference type="EMBL" id="GGX52094.1"/>
    </source>
</evidence>
<comment type="caution">
    <text evidence="8">The sequence shown here is derived from an EMBL/GenBank/DDBJ whole genome shotgun (WGS) entry which is preliminary data.</text>
</comment>
<dbReference type="PROSITE" id="PS51898">
    <property type="entry name" value="TYR_RECOMBINASE"/>
    <property type="match status" value="1"/>
</dbReference>
<evidence type="ECO:0000256" key="5">
    <source>
        <dbReference type="SAM" id="MobiDB-lite"/>
    </source>
</evidence>